<dbReference type="PANTHER" id="PTHR31757:SF0">
    <property type="entry name" value="SLL0781 PROTEIN"/>
    <property type="match status" value="1"/>
</dbReference>
<accession>A0ABV6MP46</accession>
<reference evidence="2 3" key="1">
    <citation type="submission" date="2024-09" db="EMBL/GenBank/DDBJ databases">
        <authorList>
            <person name="Sun Q."/>
            <person name="Mori K."/>
        </authorList>
    </citation>
    <scope>NUCLEOTIDE SEQUENCE [LARGE SCALE GENOMIC DNA]</scope>
    <source>
        <strain evidence="2 3">TBRC 1432</strain>
    </source>
</reference>
<evidence type="ECO:0000313" key="3">
    <source>
        <dbReference type="Proteomes" id="UP001589810"/>
    </source>
</evidence>
<proteinExistence type="predicted"/>
<name>A0ABV6MP46_9PSEU</name>
<keyword evidence="3" id="KW-1185">Reference proteome</keyword>
<dbReference type="SUPFAM" id="SSF54427">
    <property type="entry name" value="NTF2-like"/>
    <property type="match status" value="1"/>
</dbReference>
<gene>
    <name evidence="2" type="ORF">ACFFH7_11325</name>
</gene>
<dbReference type="EMBL" id="JBHLUD010000003">
    <property type="protein sequence ID" value="MFC0542075.1"/>
    <property type="molecule type" value="Genomic_DNA"/>
</dbReference>
<sequence>MSEQRPPQRPPLPPFTEETARAKVQAAEDAWNTRDPARVALAYTEDSEWRNRDTFVKGRDEIREFLRGKWDRELDYKLRKELWAFTGNRIAVRFEYECRDVDGQWWRSYGNEMWEFDENGLMARRYASINDLKITADERRLAL</sequence>
<comment type="caution">
    <text evidence="2">The sequence shown here is derived from an EMBL/GenBank/DDBJ whole genome shotgun (WGS) entry which is preliminary data.</text>
</comment>
<evidence type="ECO:0000256" key="1">
    <source>
        <dbReference type="SAM" id="MobiDB-lite"/>
    </source>
</evidence>
<dbReference type="RefSeq" id="WP_273943133.1">
    <property type="nucleotide sequence ID" value="NZ_CP097263.1"/>
</dbReference>
<feature type="region of interest" description="Disordered" evidence="1">
    <location>
        <begin position="1"/>
        <end position="29"/>
    </location>
</feature>
<dbReference type="PANTHER" id="PTHR31757">
    <property type="entry name" value="SLL0781 PROTEIN"/>
    <property type="match status" value="1"/>
</dbReference>
<dbReference type="InterPro" id="IPR032710">
    <property type="entry name" value="NTF2-like_dom_sf"/>
</dbReference>
<dbReference type="Proteomes" id="UP001589810">
    <property type="component" value="Unassembled WGS sequence"/>
</dbReference>
<dbReference type="Gene3D" id="3.10.450.50">
    <property type="match status" value="1"/>
</dbReference>
<organism evidence="2 3">
    <name type="scientific">Kutzneria chonburiensis</name>
    <dbReference type="NCBI Taxonomy" id="1483604"/>
    <lineage>
        <taxon>Bacteria</taxon>
        <taxon>Bacillati</taxon>
        <taxon>Actinomycetota</taxon>
        <taxon>Actinomycetes</taxon>
        <taxon>Pseudonocardiales</taxon>
        <taxon>Pseudonocardiaceae</taxon>
        <taxon>Kutzneria</taxon>
    </lineage>
</organism>
<dbReference type="InterPro" id="IPR009783">
    <property type="entry name" value="DUF1348"/>
</dbReference>
<dbReference type="Pfam" id="PF07080">
    <property type="entry name" value="DUF1348"/>
    <property type="match status" value="1"/>
</dbReference>
<evidence type="ECO:0000313" key="2">
    <source>
        <dbReference type="EMBL" id="MFC0542075.1"/>
    </source>
</evidence>
<protein>
    <submittedName>
        <fullName evidence="2">Nuclear transport factor 2 family protein</fullName>
    </submittedName>
</protein>